<name>A0A7Y3SCK7_9HYPH</name>
<protein>
    <recommendedName>
        <fullName evidence="1">Nucleotide modification associated domain-containing protein</fullName>
    </recommendedName>
</protein>
<feature type="domain" description="Nucleotide modification associated" evidence="1">
    <location>
        <begin position="1"/>
        <end position="205"/>
    </location>
</feature>
<dbReference type="EMBL" id="JABFCN010000062">
    <property type="protein sequence ID" value="NNU41032.1"/>
    <property type="molecule type" value="Genomic_DNA"/>
</dbReference>
<dbReference type="InterPro" id="IPR041180">
    <property type="entry name" value="Nmad2"/>
</dbReference>
<dbReference type="RefSeq" id="WP_130794442.1">
    <property type="nucleotide sequence ID" value="NZ_JABFCN010000062.1"/>
</dbReference>
<comment type="caution">
    <text evidence="2">The sequence shown here is derived from an EMBL/GenBank/DDBJ whole genome shotgun (WGS) entry which is preliminary data.</text>
</comment>
<organism evidence="2 3">
    <name type="scientific">Rhizobium sophorae</name>
    <dbReference type="NCBI Taxonomy" id="1535242"/>
    <lineage>
        <taxon>Bacteria</taxon>
        <taxon>Pseudomonadati</taxon>
        <taxon>Pseudomonadota</taxon>
        <taxon>Alphaproteobacteria</taxon>
        <taxon>Hyphomicrobiales</taxon>
        <taxon>Rhizobiaceae</taxon>
        <taxon>Rhizobium/Agrobacterium group</taxon>
        <taxon>Rhizobium</taxon>
    </lineage>
</organism>
<gene>
    <name evidence="2" type="ORF">G9X64_32050</name>
</gene>
<evidence type="ECO:0000313" key="2">
    <source>
        <dbReference type="EMBL" id="NNU41032.1"/>
    </source>
</evidence>
<accession>A0A7Y3SCK7</accession>
<sequence>MMSIYSYIVRYDSGFAPNPFYGICSLATCKPLIRQHAKIGDWVVGCGSDDRTVRRGGHLVYAMRVTDHLTFDGYDSEPRFKAKKPIRNGSRKQSAGDNIYYHAAGIAGWSQRDSFHSQVSGGPNPKHVANDTQVDRVLLSDDYIYFGGQGPEFPANLVDNRGRHICKNGIGRSKFKDEVMEGAFVAWIRSLGPGGLRGAPFEWLTLRSQGAQS</sequence>
<evidence type="ECO:0000313" key="3">
    <source>
        <dbReference type="Proteomes" id="UP000519972"/>
    </source>
</evidence>
<dbReference type="Pfam" id="PF18753">
    <property type="entry name" value="Nmad2"/>
    <property type="match status" value="1"/>
</dbReference>
<reference evidence="2 3" key="1">
    <citation type="submission" date="2020-02" db="EMBL/GenBank/DDBJ databases">
        <authorList>
            <person name="Sun Q."/>
        </authorList>
    </citation>
    <scope>NUCLEOTIDE SEQUENCE [LARGE SCALE GENOMIC DNA]</scope>
    <source>
        <strain evidence="2 3">CCBAU 03386</strain>
    </source>
</reference>
<evidence type="ECO:0000259" key="1">
    <source>
        <dbReference type="Pfam" id="PF18753"/>
    </source>
</evidence>
<proteinExistence type="predicted"/>
<dbReference type="AlphaFoldDB" id="A0A7Y3SCK7"/>
<dbReference type="Proteomes" id="UP000519972">
    <property type="component" value="Unassembled WGS sequence"/>
</dbReference>
<keyword evidence="3" id="KW-1185">Reference proteome</keyword>